<accession>A0ABW3LI84</accession>
<dbReference type="PROSITE" id="PS50011">
    <property type="entry name" value="PROTEIN_KINASE_DOM"/>
    <property type="match status" value="1"/>
</dbReference>
<reference evidence="5" key="1">
    <citation type="journal article" date="2019" name="Int. J. Syst. Evol. Microbiol.">
        <title>The Global Catalogue of Microorganisms (GCM) 10K type strain sequencing project: providing services to taxonomists for standard genome sequencing and annotation.</title>
        <authorList>
            <consortium name="The Broad Institute Genomics Platform"/>
            <consortium name="The Broad Institute Genome Sequencing Center for Infectious Disease"/>
            <person name="Wu L."/>
            <person name="Ma J."/>
        </authorList>
    </citation>
    <scope>NUCLEOTIDE SEQUENCE [LARGE SCALE GENOMIC DNA]</scope>
    <source>
        <strain evidence="5">CCUG 56754</strain>
    </source>
</reference>
<dbReference type="SUPFAM" id="SSF56112">
    <property type="entry name" value="Protein kinase-like (PK-like)"/>
    <property type="match status" value="1"/>
</dbReference>
<keyword evidence="4" id="KW-0418">Kinase</keyword>
<dbReference type="InterPro" id="IPR000719">
    <property type="entry name" value="Prot_kinase_dom"/>
</dbReference>
<keyword evidence="2" id="KW-0812">Transmembrane</keyword>
<dbReference type="Proteomes" id="UP001597040">
    <property type="component" value="Unassembled WGS sequence"/>
</dbReference>
<evidence type="ECO:0000313" key="4">
    <source>
        <dbReference type="EMBL" id="MFD1036909.1"/>
    </source>
</evidence>
<gene>
    <name evidence="4" type="ORF">ACFQ3N_00505</name>
</gene>
<protein>
    <submittedName>
        <fullName evidence="4">ABC1 kinase family protein</fullName>
    </submittedName>
</protein>
<proteinExistence type="inferred from homology"/>
<dbReference type="InterPro" id="IPR004147">
    <property type="entry name" value="ABC1_dom"/>
</dbReference>
<feature type="transmembrane region" description="Helical" evidence="2">
    <location>
        <begin position="23"/>
        <end position="44"/>
    </location>
</feature>
<comment type="similarity">
    <text evidence="1">Belongs to the protein kinase superfamily. ADCK protein kinase family.</text>
</comment>
<dbReference type="CDD" id="cd05121">
    <property type="entry name" value="ABC1_ADCK3-like"/>
    <property type="match status" value="1"/>
</dbReference>
<keyword evidence="2" id="KW-0472">Membrane</keyword>
<dbReference type="PANTHER" id="PTHR10566">
    <property type="entry name" value="CHAPERONE-ACTIVITY OF BC1 COMPLEX CABC1 -RELATED"/>
    <property type="match status" value="1"/>
</dbReference>
<evidence type="ECO:0000259" key="3">
    <source>
        <dbReference type="PROSITE" id="PS50011"/>
    </source>
</evidence>
<feature type="domain" description="Protein kinase" evidence="3">
    <location>
        <begin position="136"/>
        <end position="502"/>
    </location>
</feature>
<feature type="transmembrane region" description="Helical" evidence="2">
    <location>
        <begin position="532"/>
        <end position="551"/>
    </location>
</feature>
<evidence type="ECO:0000313" key="5">
    <source>
        <dbReference type="Proteomes" id="UP001597040"/>
    </source>
</evidence>
<keyword evidence="4" id="KW-0808">Transferase</keyword>
<dbReference type="GO" id="GO:0016301">
    <property type="term" value="F:kinase activity"/>
    <property type="evidence" value="ECO:0007669"/>
    <property type="project" value="UniProtKB-KW"/>
</dbReference>
<dbReference type="EMBL" id="JBHTKJ010000001">
    <property type="protein sequence ID" value="MFD1036909.1"/>
    <property type="molecule type" value="Genomic_DNA"/>
</dbReference>
<keyword evidence="2" id="KW-1133">Transmembrane helix</keyword>
<sequence>MTYVGYWLVGEVFGLERKFKYSFIYRCTVIVWMTIKFITQIYIFHFRHSVWDERTRLKWESLLIKQAKEYRDKAIMLGGVLIKVGQFLSTRNDFMPEVFIRELSGLVDRVPPSPFPYAKSLLEEEWNSELTDKVSEIGDSPVASASIGEVYRATLKDGSDVAIKIQRYRIQDIFHMDFRALKIVFWIISVFTSFGKIADLHALYRELVYVMDKELNFKKELEYGIYFRDRYKDNERIHVPFYFKRLCTKKVMVMEWVEGAKITDLHYMNKHHINVKQTAKTLFDFYLDQFLNDGLFHADPHAGNILVQKSGLISIIDFGMVGDVRRQDTHYFKRVIQGLIMDDYDKIMETLDEMNFLLPGANKKKVEKMIKQTVDMYENGSFQQMDAETMDQLKEDIRIFIKDQPIQLSADYAYLGRAMSIILGVLIHLYPEIDIGKWAKPTVKQWLGGKGITDSIYSEMAKDTLKPVLSYPRAMLNWLERGEKDRQWQKEKHQSRTMHHFYILLEGIMFTMLLIGSGFMMTVKIMAIDINVIVGVSLLAVISFLLLIVLMKHYRMIKFLR</sequence>
<feature type="transmembrane region" description="Helical" evidence="2">
    <location>
        <begin position="501"/>
        <end position="520"/>
    </location>
</feature>
<dbReference type="InterPro" id="IPR011009">
    <property type="entry name" value="Kinase-like_dom_sf"/>
</dbReference>
<name>A0ABW3LI84_9BACI</name>
<organism evidence="4 5">
    <name type="scientific">Virgibacillus byunsanensis</name>
    <dbReference type="NCBI Taxonomy" id="570945"/>
    <lineage>
        <taxon>Bacteria</taxon>
        <taxon>Bacillati</taxon>
        <taxon>Bacillota</taxon>
        <taxon>Bacilli</taxon>
        <taxon>Bacillales</taxon>
        <taxon>Bacillaceae</taxon>
        <taxon>Virgibacillus</taxon>
    </lineage>
</organism>
<evidence type="ECO:0000256" key="1">
    <source>
        <dbReference type="ARBA" id="ARBA00009670"/>
    </source>
</evidence>
<comment type="caution">
    <text evidence="4">The sequence shown here is derived from an EMBL/GenBank/DDBJ whole genome shotgun (WGS) entry which is preliminary data.</text>
</comment>
<evidence type="ECO:0000256" key="2">
    <source>
        <dbReference type="SAM" id="Phobius"/>
    </source>
</evidence>
<dbReference type="Gene3D" id="1.10.510.10">
    <property type="entry name" value="Transferase(Phosphotransferase) domain 1"/>
    <property type="match status" value="1"/>
</dbReference>
<dbReference type="InterPro" id="IPR050154">
    <property type="entry name" value="UbiB_kinase"/>
</dbReference>
<keyword evidence="5" id="KW-1185">Reference proteome</keyword>
<dbReference type="Pfam" id="PF03109">
    <property type="entry name" value="ABC1"/>
    <property type="match status" value="1"/>
</dbReference>
<dbReference type="PANTHER" id="PTHR10566:SF113">
    <property type="entry name" value="PROTEIN ACTIVITY OF BC1 COMPLEX KINASE 7, CHLOROPLASTIC"/>
    <property type="match status" value="1"/>
</dbReference>